<accession>D8MKY7</accession>
<dbReference type="InterPro" id="IPR015422">
    <property type="entry name" value="PyrdxlP-dep_Trfase_small"/>
</dbReference>
<organism evidence="11">
    <name type="scientific">Erwinia billingiae (strain Eb661)</name>
    <dbReference type="NCBI Taxonomy" id="634500"/>
    <lineage>
        <taxon>Bacteria</taxon>
        <taxon>Pseudomonadati</taxon>
        <taxon>Pseudomonadota</taxon>
        <taxon>Gammaproteobacteria</taxon>
        <taxon>Enterobacterales</taxon>
        <taxon>Erwiniaceae</taxon>
        <taxon>Erwinia</taxon>
    </lineage>
</organism>
<dbReference type="GO" id="GO:0003677">
    <property type="term" value="F:DNA binding"/>
    <property type="evidence" value="ECO:0007669"/>
    <property type="project" value="UniProtKB-KW"/>
</dbReference>
<dbReference type="CDD" id="cd07377">
    <property type="entry name" value="WHTH_GntR"/>
    <property type="match status" value="1"/>
</dbReference>
<dbReference type="InterPro" id="IPR036388">
    <property type="entry name" value="WH-like_DNA-bd_sf"/>
</dbReference>
<dbReference type="InterPro" id="IPR000524">
    <property type="entry name" value="Tscrpt_reg_HTH_GntR"/>
</dbReference>
<dbReference type="KEGG" id="ebi:EbC_02620"/>
<sequence length="494" mass="55552">MTRYQHLADLLAGRIEQGLYRSGERLPSVRILSTEHGVSISTVQQAYHLLEERQLITPQPRSGYFVTPRKAEPPVPPLTRPAQRPVEITQWDAVLDLLNARQEKDVLQLGSGMPDLNQPTLKPLWKIMSRIGHQQDVRMLNYDNIYGLPELREQIARLAIDGGCHLTADEIVVTTGCHEALSVSIRAVCQPGDIVAVESPTFHGTMQSLRGFGIKAIEIPTDSETGISLEALELAFEQWPIKAVVVVPNCNNPLGFIMPEPRKRALLALAQRFDVAIVEDDVYGELAYEYPRPPTIKSFDDEGRVLLCSSFSKTVAPGLRVGWVVPGRYLDRVLHMKYIVTGSTATQTQMAAAEFVRQGYYPAHLRRMRQQYQRNLEIFTHWVRHYFPCGICVTRPQGGFLMWIELPEAFDSVRLNKELREAKLQIAVGSLFSASGKYRNCLRLSYAQPFTDRTGIALEILGAAVERAMERCGIKVHHPVTSTDEEEGRVSERG</sequence>
<keyword evidence="5" id="KW-0805">Transcription regulation</keyword>
<dbReference type="EMBL" id="FP236843">
    <property type="protein sequence ID" value="CAX57793.1"/>
    <property type="molecule type" value="Genomic_DNA"/>
</dbReference>
<dbReference type="GO" id="GO:0008483">
    <property type="term" value="F:transaminase activity"/>
    <property type="evidence" value="ECO:0007669"/>
    <property type="project" value="UniProtKB-KW"/>
</dbReference>
<dbReference type="InterPro" id="IPR036390">
    <property type="entry name" value="WH_DNA-bd_sf"/>
</dbReference>
<keyword evidence="11" id="KW-1185">Reference proteome</keyword>
<dbReference type="Pfam" id="PF00392">
    <property type="entry name" value="GntR"/>
    <property type="match status" value="1"/>
</dbReference>
<evidence type="ECO:0000256" key="3">
    <source>
        <dbReference type="ARBA" id="ARBA00022679"/>
    </source>
</evidence>
<dbReference type="Gene3D" id="1.10.10.10">
    <property type="entry name" value="Winged helix-like DNA-binding domain superfamily/Winged helix DNA-binding domain"/>
    <property type="match status" value="1"/>
</dbReference>
<dbReference type="PANTHER" id="PTHR46577:SF2">
    <property type="entry name" value="TRANSCRIPTIONAL REGULATORY PROTEIN"/>
    <property type="match status" value="1"/>
</dbReference>
<dbReference type="SUPFAM" id="SSF46785">
    <property type="entry name" value="Winged helix' DNA-binding domain"/>
    <property type="match status" value="1"/>
</dbReference>
<dbReference type="Proteomes" id="UP000008793">
    <property type="component" value="Chromosome"/>
</dbReference>
<dbReference type="InterPro" id="IPR004839">
    <property type="entry name" value="Aminotransferase_I/II_large"/>
</dbReference>
<dbReference type="GO" id="GO:0003700">
    <property type="term" value="F:DNA-binding transcription factor activity"/>
    <property type="evidence" value="ECO:0007669"/>
    <property type="project" value="InterPro"/>
</dbReference>
<comment type="similarity">
    <text evidence="1">In the C-terminal section; belongs to the class-I pyridoxal-phosphate-dependent aminotransferase family.</text>
</comment>
<evidence type="ECO:0000256" key="2">
    <source>
        <dbReference type="ARBA" id="ARBA00022576"/>
    </source>
</evidence>
<keyword evidence="2" id="KW-0032">Aminotransferase</keyword>
<keyword evidence="4" id="KW-0663">Pyridoxal phosphate</keyword>
<dbReference type="eggNOG" id="COG1167">
    <property type="taxonomic scope" value="Bacteria"/>
</dbReference>
<feature type="region of interest" description="Disordered" evidence="8">
    <location>
        <begin position="61"/>
        <end position="81"/>
    </location>
</feature>
<keyword evidence="7" id="KW-0804">Transcription</keyword>
<dbReference type="GeneID" id="90510251"/>
<evidence type="ECO:0000256" key="1">
    <source>
        <dbReference type="ARBA" id="ARBA00005384"/>
    </source>
</evidence>
<dbReference type="SUPFAM" id="SSF53383">
    <property type="entry name" value="PLP-dependent transferases"/>
    <property type="match status" value="1"/>
</dbReference>
<dbReference type="Gene3D" id="3.90.1150.10">
    <property type="entry name" value="Aspartate Aminotransferase, domain 1"/>
    <property type="match status" value="1"/>
</dbReference>
<dbReference type="GO" id="GO:0030170">
    <property type="term" value="F:pyridoxal phosphate binding"/>
    <property type="evidence" value="ECO:0007669"/>
    <property type="project" value="InterPro"/>
</dbReference>
<dbReference type="InterPro" id="IPR051446">
    <property type="entry name" value="HTH_trans_reg/aminotransferase"/>
</dbReference>
<evidence type="ECO:0000259" key="9">
    <source>
        <dbReference type="PROSITE" id="PS50949"/>
    </source>
</evidence>
<dbReference type="PANTHER" id="PTHR46577">
    <property type="entry name" value="HTH-TYPE TRANSCRIPTIONAL REGULATORY PROTEIN GABR"/>
    <property type="match status" value="1"/>
</dbReference>
<dbReference type="InterPro" id="IPR015424">
    <property type="entry name" value="PyrdxlP-dep_Trfase"/>
</dbReference>
<evidence type="ECO:0000313" key="10">
    <source>
        <dbReference type="EMBL" id="CAX57793.1"/>
    </source>
</evidence>
<keyword evidence="3" id="KW-0808">Transferase</keyword>
<gene>
    <name evidence="10" type="ordered locus">EbC_02620</name>
</gene>
<dbReference type="FunFam" id="1.10.10.10:FF:000401">
    <property type="entry name" value="GntR family transcriptional regulator"/>
    <property type="match status" value="1"/>
</dbReference>
<proteinExistence type="inferred from homology"/>
<name>D8MKY7_ERWBE</name>
<dbReference type="FunFam" id="3.40.640.10:FF:000023">
    <property type="entry name" value="Transcriptional regulator, GntR family"/>
    <property type="match status" value="1"/>
</dbReference>
<reference evidence="10 11" key="1">
    <citation type="journal article" date="2010" name="BMC Genomics">
        <title>Genome comparison of the epiphytic bacteria Erwinia billingiae and E. tasmaniensis with the pear pathogen E. pyrifoliae.</title>
        <authorList>
            <person name="Kube M."/>
            <person name="Migdoll A.M."/>
            <person name="Gehring I."/>
            <person name="Heitmann K."/>
            <person name="Mayer Y."/>
            <person name="Kuhl H."/>
            <person name="Knaust F."/>
            <person name="Geider K."/>
            <person name="Reinhardt R."/>
        </authorList>
    </citation>
    <scope>NUCLEOTIDE SEQUENCE [LARGE SCALE GENOMIC DNA]</scope>
    <source>
        <strain evidence="10 11">Eb661</strain>
    </source>
</reference>
<evidence type="ECO:0000313" key="11">
    <source>
        <dbReference type="Proteomes" id="UP000008793"/>
    </source>
</evidence>
<dbReference type="STRING" id="634500.EbC_02620"/>
<feature type="domain" description="HTH gntR-type" evidence="9">
    <location>
        <begin position="1"/>
        <end position="69"/>
    </location>
</feature>
<dbReference type="SMART" id="SM00345">
    <property type="entry name" value="HTH_GNTR"/>
    <property type="match status" value="1"/>
</dbReference>
<dbReference type="InterPro" id="IPR015421">
    <property type="entry name" value="PyrdxlP-dep_Trfase_major"/>
</dbReference>
<evidence type="ECO:0000256" key="5">
    <source>
        <dbReference type="ARBA" id="ARBA00023015"/>
    </source>
</evidence>
<dbReference type="CDD" id="cd00609">
    <property type="entry name" value="AAT_like"/>
    <property type="match status" value="1"/>
</dbReference>
<protein>
    <submittedName>
        <fullName evidence="10">Putative GntR-family transcriptional regulator</fullName>
    </submittedName>
</protein>
<dbReference type="PROSITE" id="PS50949">
    <property type="entry name" value="HTH_GNTR"/>
    <property type="match status" value="1"/>
</dbReference>
<evidence type="ECO:0000256" key="8">
    <source>
        <dbReference type="SAM" id="MobiDB-lite"/>
    </source>
</evidence>
<dbReference type="Gene3D" id="3.40.640.10">
    <property type="entry name" value="Type I PLP-dependent aspartate aminotransferase-like (Major domain)"/>
    <property type="match status" value="1"/>
</dbReference>
<dbReference type="AlphaFoldDB" id="D8MKY7"/>
<evidence type="ECO:0000256" key="7">
    <source>
        <dbReference type="ARBA" id="ARBA00023163"/>
    </source>
</evidence>
<evidence type="ECO:0000256" key="4">
    <source>
        <dbReference type="ARBA" id="ARBA00022898"/>
    </source>
</evidence>
<evidence type="ECO:0000256" key="6">
    <source>
        <dbReference type="ARBA" id="ARBA00023125"/>
    </source>
</evidence>
<dbReference type="Pfam" id="PF00155">
    <property type="entry name" value="Aminotran_1_2"/>
    <property type="match status" value="1"/>
</dbReference>
<keyword evidence="6" id="KW-0238">DNA-binding</keyword>
<dbReference type="HOGENOM" id="CLU_017584_0_0_6"/>
<dbReference type="RefSeq" id="WP_013200300.1">
    <property type="nucleotide sequence ID" value="NC_014306.1"/>
</dbReference>